<gene>
    <name evidence="1" type="ORF">VT50_0236050</name>
</gene>
<organism evidence="1 2">
    <name type="scientific">Streptomyces antioxidans</name>
    <dbReference type="NCBI Taxonomy" id="1507734"/>
    <lineage>
        <taxon>Bacteria</taxon>
        <taxon>Bacillati</taxon>
        <taxon>Actinomycetota</taxon>
        <taxon>Actinomycetes</taxon>
        <taxon>Kitasatosporales</taxon>
        <taxon>Streptomycetaceae</taxon>
        <taxon>Streptomyces</taxon>
    </lineage>
</organism>
<protein>
    <submittedName>
        <fullName evidence="1">Uncharacterized protein</fullName>
    </submittedName>
</protein>
<dbReference type="SUPFAM" id="SSF48179">
    <property type="entry name" value="6-phosphogluconate dehydrogenase C-terminal domain-like"/>
    <property type="match status" value="1"/>
</dbReference>
<accession>A0A1V4CU48</accession>
<keyword evidence="2" id="KW-1185">Reference proteome</keyword>
<evidence type="ECO:0000313" key="2">
    <source>
        <dbReference type="Proteomes" id="UP000033615"/>
    </source>
</evidence>
<dbReference type="AlphaFoldDB" id="A0A1V4CU48"/>
<dbReference type="InterPro" id="IPR008927">
    <property type="entry name" value="6-PGluconate_DH-like_C_sf"/>
</dbReference>
<dbReference type="Proteomes" id="UP000033615">
    <property type="component" value="Unassembled WGS sequence"/>
</dbReference>
<dbReference type="Gene3D" id="1.10.3660.10">
    <property type="entry name" value="6-phosphogluconate dehydrogenase C-terminal like domain"/>
    <property type="match status" value="1"/>
</dbReference>
<name>A0A1V4CU48_9ACTN</name>
<sequence length="112" mass="11624">MPVSSRGQERHAASPVRGLSDLTRIAAADPGLWSDVLQPNATAVAGVLRNLNEDLLVLLAALDDLSTSSPRSKAQSMKRVVDLLDRGVAGLKEISQPATRRCPAPDAGAGGS</sequence>
<evidence type="ECO:0000313" key="1">
    <source>
        <dbReference type="EMBL" id="OPF70679.1"/>
    </source>
</evidence>
<proteinExistence type="predicted"/>
<dbReference type="EMBL" id="LAKD02000137">
    <property type="protein sequence ID" value="OPF70679.1"/>
    <property type="molecule type" value="Genomic_DNA"/>
</dbReference>
<comment type="caution">
    <text evidence="1">The sequence shown here is derived from an EMBL/GenBank/DDBJ whole genome shotgun (WGS) entry which is preliminary data.</text>
</comment>
<reference evidence="1" key="1">
    <citation type="submission" date="2016-12" db="EMBL/GenBank/DDBJ databases">
        <title>Genome sequence of Streptomyces antioxidans MUSC 164.</title>
        <authorList>
            <person name="Lee L.-H."/>
            <person name="Ser H.-L."/>
        </authorList>
    </citation>
    <scope>NUCLEOTIDE SEQUENCE [LARGE SCALE GENOMIC DNA]</scope>
    <source>
        <strain evidence="1">MUSC 164</strain>
    </source>
</reference>